<organism evidence="6 7">
    <name type="scientific">Campylobacter peloridis</name>
    <dbReference type="NCBI Taxonomy" id="488546"/>
    <lineage>
        <taxon>Bacteria</taxon>
        <taxon>Pseudomonadati</taxon>
        <taxon>Campylobacterota</taxon>
        <taxon>Epsilonproteobacteria</taxon>
        <taxon>Campylobacterales</taxon>
        <taxon>Campylobacteraceae</taxon>
        <taxon>Campylobacter</taxon>
    </lineage>
</organism>
<feature type="transmembrane region" description="Helical" evidence="4">
    <location>
        <begin position="307"/>
        <end position="331"/>
    </location>
</feature>
<feature type="transmembrane region" description="Helical" evidence="4">
    <location>
        <begin position="59"/>
        <end position="77"/>
    </location>
</feature>
<dbReference type="SUPFAM" id="SSF103473">
    <property type="entry name" value="MFS general substrate transporter"/>
    <property type="match status" value="1"/>
</dbReference>
<evidence type="ECO:0000313" key="7">
    <source>
        <dbReference type="Proteomes" id="UP000321310"/>
    </source>
</evidence>
<dbReference type="InterPro" id="IPR052714">
    <property type="entry name" value="MFS_Exporter"/>
</dbReference>
<evidence type="ECO:0000256" key="3">
    <source>
        <dbReference type="ARBA" id="ARBA00023136"/>
    </source>
</evidence>
<feature type="transmembrane region" description="Helical" evidence="4">
    <location>
        <begin position="249"/>
        <end position="269"/>
    </location>
</feature>
<dbReference type="GO" id="GO:0022857">
    <property type="term" value="F:transmembrane transporter activity"/>
    <property type="evidence" value="ECO:0007669"/>
    <property type="project" value="InterPro"/>
</dbReference>
<proteinExistence type="predicted"/>
<feature type="transmembrane region" description="Helical" evidence="4">
    <location>
        <begin position="89"/>
        <end position="105"/>
    </location>
</feature>
<accession>A0A5C7DZ81</accession>
<dbReference type="PROSITE" id="PS50850">
    <property type="entry name" value="MFS"/>
    <property type="match status" value="1"/>
</dbReference>
<comment type="caution">
    <text evidence="6">The sequence shown here is derived from an EMBL/GenBank/DDBJ whole genome shotgun (WGS) entry which is preliminary data.</text>
</comment>
<dbReference type="Pfam" id="PF07690">
    <property type="entry name" value="MFS_1"/>
    <property type="match status" value="1"/>
</dbReference>
<evidence type="ECO:0000313" key="6">
    <source>
        <dbReference type="EMBL" id="TXE83472.1"/>
    </source>
</evidence>
<dbReference type="PANTHER" id="PTHR23531">
    <property type="entry name" value="QUINOLENE RESISTANCE PROTEIN NORA"/>
    <property type="match status" value="1"/>
</dbReference>
<evidence type="ECO:0000259" key="5">
    <source>
        <dbReference type="PROSITE" id="PS50850"/>
    </source>
</evidence>
<feature type="domain" description="Major facilitator superfamily (MFS) profile" evidence="5">
    <location>
        <begin position="18"/>
        <end position="398"/>
    </location>
</feature>
<dbReference type="PANTHER" id="PTHR23531:SF1">
    <property type="entry name" value="QUINOLENE RESISTANCE PROTEIN NORA"/>
    <property type="match status" value="1"/>
</dbReference>
<keyword evidence="1 4" id="KW-0812">Transmembrane</keyword>
<feature type="transmembrane region" description="Helical" evidence="4">
    <location>
        <begin position="148"/>
        <end position="169"/>
    </location>
</feature>
<protein>
    <submittedName>
        <fullName evidence="6">MFS transporter</fullName>
    </submittedName>
</protein>
<name>A0A5C7DZ81_9BACT</name>
<gene>
    <name evidence="6" type="ORF">FPD46_02210</name>
</gene>
<keyword evidence="3 4" id="KW-0472">Membrane</keyword>
<feature type="transmembrane region" description="Helical" evidence="4">
    <location>
        <begin position="21"/>
        <end position="39"/>
    </location>
</feature>
<dbReference type="InterPro" id="IPR020846">
    <property type="entry name" value="MFS_dom"/>
</dbReference>
<feature type="transmembrane region" description="Helical" evidence="4">
    <location>
        <begin position="111"/>
        <end position="136"/>
    </location>
</feature>
<feature type="transmembrane region" description="Helical" evidence="4">
    <location>
        <begin position="175"/>
        <end position="196"/>
    </location>
</feature>
<dbReference type="EMBL" id="VOWB01000027">
    <property type="protein sequence ID" value="TXE83472.1"/>
    <property type="molecule type" value="Genomic_DNA"/>
</dbReference>
<dbReference type="Proteomes" id="UP000321310">
    <property type="component" value="Unassembled WGS sequence"/>
</dbReference>
<dbReference type="InterPro" id="IPR011701">
    <property type="entry name" value="MFS"/>
</dbReference>
<sequence>MKKFKIRIIMGLSKKYNLFNINFFCLFGINFAICLVFYMSTISSTDYVLDVLNLQTSTAGFIMGAFVIGALFSRLYFGSIIDDVDIKKVIVFSLLFYLFINLMYLKFYNIYFLVLIRFLAGICYGICSCACGAAVARIIPSNKRGLGIGYYATSVVLTSALGPFLAIKLDSINQFWLSFLIACSSIVLALVLSIFLKVRRFKKHHHYAKRKFSIYNYFEKSVLNLALVSFLLACPFGAIIAYMSTYTQSLNLAFAGSMFFVIYAGFSMFFRPLAGKVFDKYGANIVMIFSFLSFIVCLLLLAFALNFYMIILAGVFCALGYANATSSAQALAIKLAPKEKMGLANSTFFIALDFGIGVSPYLLGIIEPSIGFANVYAFCALLVVIALILYCLLIAKKAIY</sequence>
<evidence type="ECO:0000256" key="2">
    <source>
        <dbReference type="ARBA" id="ARBA00022989"/>
    </source>
</evidence>
<dbReference type="Gene3D" id="1.20.1250.20">
    <property type="entry name" value="MFS general substrate transporter like domains"/>
    <property type="match status" value="2"/>
</dbReference>
<feature type="transmembrane region" description="Helical" evidence="4">
    <location>
        <begin position="375"/>
        <end position="395"/>
    </location>
</feature>
<dbReference type="InterPro" id="IPR036259">
    <property type="entry name" value="MFS_trans_sf"/>
</dbReference>
<reference evidence="6 7" key="1">
    <citation type="submission" date="2019-07" db="EMBL/GenBank/DDBJ databases">
        <title>Rapid identification of Enteric Bacteria from Whole Genome Sequences (WGS) using Average Nucleotide Identity (ANI).</title>
        <authorList>
            <person name="Lane C."/>
        </authorList>
    </citation>
    <scope>NUCLEOTIDE SEQUENCE [LARGE SCALE GENOMIC DNA]</scope>
    <source>
        <strain evidence="6 7">2016D-0250</strain>
    </source>
</reference>
<feature type="transmembrane region" description="Helical" evidence="4">
    <location>
        <begin position="217"/>
        <end position="243"/>
    </location>
</feature>
<keyword evidence="2 4" id="KW-1133">Transmembrane helix</keyword>
<dbReference type="CDD" id="cd17489">
    <property type="entry name" value="MFS_YfcJ_like"/>
    <property type="match status" value="1"/>
</dbReference>
<evidence type="ECO:0000256" key="1">
    <source>
        <dbReference type="ARBA" id="ARBA00022692"/>
    </source>
</evidence>
<dbReference type="AlphaFoldDB" id="A0A5C7DZ81"/>
<feature type="transmembrane region" description="Helical" evidence="4">
    <location>
        <begin position="343"/>
        <end position="363"/>
    </location>
</feature>
<feature type="transmembrane region" description="Helical" evidence="4">
    <location>
        <begin position="281"/>
        <end position="301"/>
    </location>
</feature>
<evidence type="ECO:0000256" key="4">
    <source>
        <dbReference type="SAM" id="Phobius"/>
    </source>
</evidence>